<feature type="region of interest" description="Disordered" evidence="1">
    <location>
        <begin position="102"/>
        <end position="124"/>
    </location>
</feature>
<protein>
    <submittedName>
        <fullName evidence="2">Uncharacterized protein</fullName>
    </submittedName>
</protein>
<feature type="compositionally biased region" description="Low complexity" evidence="1">
    <location>
        <begin position="68"/>
        <end position="77"/>
    </location>
</feature>
<evidence type="ECO:0000256" key="1">
    <source>
        <dbReference type="SAM" id="MobiDB-lite"/>
    </source>
</evidence>
<dbReference type="AlphaFoldDB" id="A0A4S2EUZ0"/>
<evidence type="ECO:0000313" key="2">
    <source>
        <dbReference type="EMBL" id="TGY60025.1"/>
    </source>
</evidence>
<organism evidence="2 3">
    <name type="scientific">Parabacteroides distasonis</name>
    <dbReference type="NCBI Taxonomy" id="823"/>
    <lineage>
        <taxon>Bacteria</taxon>
        <taxon>Pseudomonadati</taxon>
        <taxon>Bacteroidota</taxon>
        <taxon>Bacteroidia</taxon>
        <taxon>Bacteroidales</taxon>
        <taxon>Tannerellaceae</taxon>
        <taxon>Parabacteroides</taxon>
    </lineage>
</organism>
<sequence>MLQPEQPFPFSEAKVAWGFDGGSKVKRQSRHGNNLHPHASGSILPMNLASDSPTQKSLRKRKRPPQQPTTKGKTTRGVCDGSNADGLPTLCSHCHVCKAGKQGMQSKQTGRDGRHTGICGQKIP</sequence>
<name>A0A4S2EUZ0_PARDI</name>
<dbReference type="RefSeq" id="WP_135959016.1">
    <property type="nucleotide sequence ID" value="NZ_SRYM01000011.1"/>
</dbReference>
<proteinExistence type="predicted"/>
<accession>A0A4S2EUZ0</accession>
<dbReference type="Proteomes" id="UP000310032">
    <property type="component" value="Unassembled WGS sequence"/>
</dbReference>
<comment type="caution">
    <text evidence="2">The sequence shown here is derived from an EMBL/GenBank/DDBJ whole genome shotgun (WGS) entry which is preliminary data.</text>
</comment>
<dbReference type="EMBL" id="SRYM01000011">
    <property type="protein sequence ID" value="TGY60025.1"/>
    <property type="molecule type" value="Genomic_DNA"/>
</dbReference>
<reference evidence="2 3" key="1">
    <citation type="submission" date="2019-04" db="EMBL/GenBank/DDBJ databases">
        <title>Microbes associate with the intestines of laboratory mice.</title>
        <authorList>
            <person name="Navarre W."/>
            <person name="Wong E."/>
            <person name="Huang K."/>
            <person name="Tropini C."/>
            <person name="Ng K."/>
            <person name="Yu B."/>
        </authorList>
    </citation>
    <scope>NUCLEOTIDE SEQUENCE [LARGE SCALE GENOMIC DNA]</scope>
    <source>
        <strain evidence="2 3">NM39_I3</strain>
    </source>
</reference>
<gene>
    <name evidence="2" type="ORF">E5342_05840</name>
</gene>
<feature type="region of interest" description="Disordered" evidence="1">
    <location>
        <begin position="21"/>
        <end position="82"/>
    </location>
</feature>
<evidence type="ECO:0000313" key="3">
    <source>
        <dbReference type="Proteomes" id="UP000310032"/>
    </source>
</evidence>